<dbReference type="PANTHER" id="PTHR47029:SF2">
    <property type="entry name" value="FOUR AND A HALF LIM DOMAINS PROTEIN 1"/>
    <property type="match status" value="1"/>
</dbReference>
<dbReference type="GeneTree" id="ENSGT00940000154833"/>
<evidence type="ECO:0000313" key="1">
    <source>
        <dbReference type="Ensembl" id="ENSMLUP00000018961.1"/>
    </source>
</evidence>
<evidence type="ECO:0000313" key="2">
    <source>
        <dbReference type="Proteomes" id="UP000001074"/>
    </source>
</evidence>
<accession>G1Q5H8</accession>
<dbReference type="SUPFAM" id="SSF57716">
    <property type="entry name" value="Glucocorticoid receptor-like (DNA-binding domain)"/>
    <property type="match status" value="1"/>
</dbReference>
<dbReference type="AlphaFoldDB" id="G1Q5H8"/>
<reference evidence="1" key="2">
    <citation type="submission" date="2025-08" db="UniProtKB">
        <authorList>
            <consortium name="Ensembl"/>
        </authorList>
    </citation>
    <scope>IDENTIFICATION</scope>
</reference>
<dbReference type="HOGENOM" id="CLU_001357_9_0_1"/>
<dbReference type="Ensembl" id="ENSMLUT00000026278.1">
    <property type="protein sequence ID" value="ENSMLUP00000018961.1"/>
    <property type="gene ID" value="ENSMLUG00000024499.1"/>
</dbReference>
<dbReference type="EMBL" id="AAPE02056386">
    <property type="status" value="NOT_ANNOTATED_CDS"/>
    <property type="molecule type" value="Genomic_DNA"/>
</dbReference>
<protein>
    <recommendedName>
        <fullName evidence="3">LIM zinc-binding domain-containing protein</fullName>
    </recommendedName>
</protein>
<organism evidence="1 2">
    <name type="scientific">Myotis lucifugus</name>
    <name type="common">Little brown bat</name>
    <dbReference type="NCBI Taxonomy" id="59463"/>
    <lineage>
        <taxon>Eukaryota</taxon>
        <taxon>Metazoa</taxon>
        <taxon>Chordata</taxon>
        <taxon>Craniata</taxon>
        <taxon>Vertebrata</taxon>
        <taxon>Euteleostomi</taxon>
        <taxon>Mammalia</taxon>
        <taxon>Eutheria</taxon>
        <taxon>Laurasiatheria</taxon>
        <taxon>Chiroptera</taxon>
        <taxon>Yangochiroptera</taxon>
        <taxon>Vespertilionidae</taxon>
        <taxon>Myotis</taxon>
    </lineage>
</organism>
<dbReference type="GO" id="GO:0044325">
    <property type="term" value="F:transmembrane transporter binding"/>
    <property type="evidence" value="ECO:0007669"/>
    <property type="project" value="TreeGrafter"/>
</dbReference>
<evidence type="ECO:0008006" key="3">
    <source>
        <dbReference type="Google" id="ProtNLM"/>
    </source>
</evidence>
<dbReference type="Proteomes" id="UP000001074">
    <property type="component" value="Unassembled WGS sequence"/>
</dbReference>
<sequence length="155" mass="17315">EKDGHHSCLKCSDRLCVNTGVECHQPVCDSKEVHCKNCHGFHYARCLQPLANETSVAENKILCNKCSTWEDFPKCKGCFKLIVEGVKGTIWHKDCMQVIGTGSFFPNGEDLYCMTCHKANFAKHCMECKQGQVRGAWMITDSPSTLSEPSQIKAP</sequence>
<name>G1Q5H8_MYOLU</name>
<dbReference type="eggNOG" id="KOG1704">
    <property type="taxonomic scope" value="Eukaryota"/>
</dbReference>
<dbReference type="STRING" id="59463.ENSMLUP00000018961"/>
<dbReference type="InterPro" id="IPR042997">
    <property type="entry name" value="Fhl1"/>
</dbReference>
<proteinExistence type="predicted"/>
<reference evidence="1" key="3">
    <citation type="submission" date="2025-09" db="UniProtKB">
        <authorList>
            <consortium name="Ensembl"/>
        </authorList>
    </citation>
    <scope>IDENTIFICATION</scope>
</reference>
<reference evidence="1 2" key="1">
    <citation type="journal article" date="2011" name="Nature">
        <title>A high-resolution map of human evolutionary constraint using 29 mammals.</title>
        <authorList>
            <person name="Lindblad-Toh K."/>
            <person name="Garber M."/>
            <person name="Zuk O."/>
            <person name="Lin M.F."/>
            <person name="Parker B.J."/>
            <person name="Washietl S."/>
            <person name="Kheradpour P."/>
            <person name="Ernst J."/>
            <person name="Jordan G."/>
            <person name="Mauceli E."/>
            <person name="Ward L.D."/>
            <person name="Lowe C.B."/>
            <person name="Holloway A.K."/>
            <person name="Clamp M."/>
            <person name="Gnerre S."/>
            <person name="Alfoldi J."/>
            <person name="Beal K."/>
            <person name="Chang J."/>
            <person name="Clawson H."/>
            <person name="Cuff J."/>
            <person name="Di Palma F."/>
            <person name="Fitzgerald S."/>
            <person name="Flicek P."/>
            <person name="Guttman M."/>
            <person name="Hubisz M.J."/>
            <person name="Jaffe D.B."/>
            <person name="Jungreis I."/>
            <person name="Kent W.J."/>
            <person name="Kostka D."/>
            <person name="Lara M."/>
            <person name="Martins A.L."/>
            <person name="Massingham T."/>
            <person name="Moltke I."/>
            <person name="Raney B.J."/>
            <person name="Rasmussen M.D."/>
            <person name="Robinson J."/>
            <person name="Stark A."/>
            <person name="Vilella A.J."/>
            <person name="Wen J."/>
            <person name="Xie X."/>
            <person name="Zody M.C."/>
            <person name="Baldwin J."/>
            <person name="Bloom T."/>
            <person name="Chin C.W."/>
            <person name="Heiman D."/>
            <person name="Nicol R."/>
            <person name="Nusbaum C."/>
            <person name="Young S."/>
            <person name="Wilkinson J."/>
            <person name="Worley K.C."/>
            <person name="Kovar C.L."/>
            <person name="Muzny D.M."/>
            <person name="Gibbs R.A."/>
            <person name="Cree A."/>
            <person name="Dihn H.H."/>
            <person name="Fowler G."/>
            <person name="Jhangiani S."/>
            <person name="Joshi V."/>
            <person name="Lee S."/>
            <person name="Lewis L.R."/>
            <person name="Nazareth L.V."/>
            <person name="Okwuonu G."/>
            <person name="Santibanez J."/>
            <person name="Warren W.C."/>
            <person name="Mardis E.R."/>
            <person name="Weinstock G.M."/>
            <person name="Wilson R.K."/>
            <person name="Delehaunty K."/>
            <person name="Dooling D."/>
            <person name="Fronik C."/>
            <person name="Fulton L."/>
            <person name="Fulton B."/>
            <person name="Graves T."/>
            <person name="Minx P."/>
            <person name="Sodergren E."/>
            <person name="Birney E."/>
            <person name="Margulies E.H."/>
            <person name="Herrero J."/>
            <person name="Green E.D."/>
            <person name="Haussler D."/>
            <person name="Siepel A."/>
            <person name="Goldman N."/>
            <person name="Pollard K.S."/>
            <person name="Pedersen J.S."/>
            <person name="Lander E.S."/>
            <person name="Kellis M."/>
        </authorList>
    </citation>
    <scope>NUCLEOTIDE SEQUENCE [LARGE SCALE GENOMIC DNA]</scope>
</reference>
<dbReference type="GO" id="GO:0007517">
    <property type="term" value="P:muscle organ development"/>
    <property type="evidence" value="ECO:0007669"/>
    <property type="project" value="InterPro"/>
</dbReference>
<dbReference type="PANTHER" id="PTHR47029">
    <property type="entry name" value="FOUR AND A HALF LIM DOMAINS PROTEIN 1"/>
    <property type="match status" value="1"/>
</dbReference>
<dbReference type="InParanoid" id="G1Q5H8"/>
<keyword evidence="2" id="KW-1185">Reference proteome</keyword>